<dbReference type="Proteomes" id="UP000034789">
    <property type="component" value="Unassembled WGS sequence"/>
</dbReference>
<dbReference type="EMBL" id="LCSD01000030">
    <property type="protein sequence ID" value="KKW46277.1"/>
    <property type="molecule type" value="Genomic_DNA"/>
</dbReference>
<dbReference type="AlphaFoldDB" id="A0A0G2AXL5"/>
<sequence length="57" mass="6880">MLQSLLRPGLATCQHFHFFLCQPKVAIRTAELFLRWVFFHLKNITKYQRYLKEIGAR</sequence>
<proteinExistence type="predicted"/>
<evidence type="ECO:0000313" key="2">
    <source>
        <dbReference type="Proteomes" id="UP000034789"/>
    </source>
</evidence>
<accession>A0A0G2AXL5</accession>
<gene>
    <name evidence="1" type="ORF">UY98_C0030G0005</name>
</gene>
<organism evidence="1 2">
    <name type="scientific">Candidatus Kaiserbacteria bacterium GW2011_GWA2_58_9</name>
    <dbReference type="NCBI Taxonomy" id="1618672"/>
    <lineage>
        <taxon>Bacteria</taxon>
        <taxon>Candidatus Kaiseribacteriota</taxon>
    </lineage>
</organism>
<evidence type="ECO:0000313" key="1">
    <source>
        <dbReference type="EMBL" id="KKW46277.1"/>
    </source>
</evidence>
<reference evidence="1 2" key="1">
    <citation type="journal article" date="2015" name="Nature">
        <title>rRNA introns, odd ribosomes, and small enigmatic genomes across a large radiation of phyla.</title>
        <authorList>
            <person name="Brown C.T."/>
            <person name="Hug L.A."/>
            <person name="Thomas B.C."/>
            <person name="Sharon I."/>
            <person name="Castelle C.J."/>
            <person name="Singh A."/>
            <person name="Wilkins M.J."/>
            <person name="Williams K.H."/>
            <person name="Banfield J.F."/>
        </authorList>
    </citation>
    <scope>NUCLEOTIDE SEQUENCE [LARGE SCALE GENOMIC DNA]</scope>
</reference>
<protein>
    <submittedName>
        <fullName evidence="1">Uncharacterized protein</fullName>
    </submittedName>
</protein>
<name>A0A0G2AXL5_9BACT</name>
<comment type="caution">
    <text evidence="1">The sequence shown here is derived from an EMBL/GenBank/DDBJ whole genome shotgun (WGS) entry which is preliminary data.</text>
</comment>